<dbReference type="HOGENOM" id="CLU_3407645_0_0_6"/>
<name>F3FU70_PSESX</name>
<reference evidence="1 2" key="1">
    <citation type="journal article" date="2011" name="PLoS Pathog.">
        <title>Dynamic evolution of pathogenicity revealed by sequencing and comparative genomics of 19 Pseudomonas syringae isolates.</title>
        <authorList>
            <person name="Baltrus D.A."/>
            <person name="Nishimura M.T."/>
            <person name="Romanchuk A."/>
            <person name="Chang J.H."/>
            <person name="Mukhtar M.S."/>
            <person name="Cherkis K."/>
            <person name="Roach J."/>
            <person name="Grant S.R."/>
            <person name="Jones C.D."/>
            <person name="Dangl J.L."/>
        </authorList>
    </citation>
    <scope>NUCLEOTIDE SEQUENCE [LARGE SCALE GENOMIC DNA]</scope>
    <source>
        <strain evidence="2">M301072PT</strain>
    </source>
</reference>
<comment type="caution">
    <text evidence="1">The sequence shown here is derived from an EMBL/GenBank/DDBJ whole genome shotgun (WGS) entry which is preliminary data.</text>
</comment>
<gene>
    <name evidence="1" type="ORF">PSYJA_34575</name>
</gene>
<accession>F3FU70</accession>
<dbReference type="Proteomes" id="UP000004471">
    <property type="component" value="Unassembled WGS sequence"/>
</dbReference>
<sequence>MRVFYWTLRALLSHWRRHPVQFFSVLTGLWL</sequence>
<dbReference type="EMBL" id="AEAH01001917">
    <property type="protein sequence ID" value="EGH33762.1"/>
    <property type="molecule type" value="Genomic_DNA"/>
</dbReference>
<organism evidence="1 2">
    <name type="scientific">Pseudomonas syringae pv. japonica str. M301072</name>
    <dbReference type="NCBI Taxonomy" id="629262"/>
    <lineage>
        <taxon>Bacteria</taxon>
        <taxon>Pseudomonadati</taxon>
        <taxon>Pseudomonadota</taxon>
        <taxon>Gammaproteobacteria</taxon>
        <taxon>Pseudomonadales</taxon>
        <taxon>Pseudomonadaceae</taxon>
        <taxon>Pseudomonas</taxon>
        <taxon>Pseudomonas syringae</taxon>
    </lineage>
</organism>
<evidence type="ECO:0000313" key="2">
    <source>
        <dbReference type="Proteomes" id="UP000004471"/>
    </source>
</evidence>
<protein>
    <submittedName>
        <fullName evidence="1">Uncharacterized protein</fullName>
    </submittedName>
</protein>
<proteinExistence type="predicted"/>
<evidence type="ECO:0000313" key="1">
    <source>
        <dbReference type="EMBL" id="EGH33762.1"/>
    </source>
</evidence>
<feature type="non-terminal residue" evidence="1">
    <location>
        <position position="31"/>
    </location>
</feature>
<dbReference type="AlphaFoldDB" id="F3FU70"/>